<dbReference type="EMBL" id="QAON01000002">
    <property type="protein sequence ID" value="PTQ90678.1"/>
    <property type="molecule type" value="Genomic_DNA"/>
</dbReference>
<comment type="caution">
    <text evidence="3">The sequence shown here is derived from an EMBL/GenBank/DDBJ whole genome shotgun (WGS) entry which is preliminary data.</text>
</comment>
<evidence type="ECO:0000313" key="4">
    <source>
        <dbReference type="Proteomes" id="UP000244223"/>
    </source>
</evidence>
<evidence type="ECO:0000259" key="2">
    <source>
        <dbReference type="Pfam" id="PF14341"/>
    </source>
</evidence>
<dbReference type="RefSeq" id="WP_170106863.1">
    <property type="nucleotide sequence ID" value="NZ_QAON01000002.1"/>
</dbReference>
<name>A0A2T5J2D2_9GAMM</name>
<keyword evidence="1" id="KW-0472">Membrane</keyword>
<keyword evidence="1" id="KW-1133">Transmembrane helix</keyword>
<protein>
    <submittedName>
        <fullName evidence="3">PilX-like prepilin protein</fullName>
    </submittedName>
</protein>
<keyword evidence="4" id="KW-1185">Reference proteome</keyword>
<evidence type="ECO:0000256" key="1">
    <source>
        <dbReference type="SAM" id="Phobius"/>
    </source>
</evidence>
<dbReference type="AlphaFoldDB" id="A0A2T5J2D2"/>
<sequence length="236" mass="24893">MYTNLHNKSTQRGAALITVLIILVVITILGISAMRMSLSNLSIATNSQVTALLFRSSDMGIDAVEKAIGVTGASIRTAISDPNGVLWKALNNQSFSDQEAVYCLTRKTGVVTAIPNLKTGVCQTSGTDYVSARNIVSTQVGISGSFRPFEGADLGVNADGNPNGGYYVVVTSTSVLPNFGSATKSAIDNCLQAPNDEFAPGVSDPSEIDTVTDCLTDQGAVFKTTRQEYLLVDQNN</sequence>
<keyword evidence="1" id="KW-0812">Transmembrane</keyword>
<feature type="domain" description="Type 4 fimbrial biogenesis protein PilX N-terminal" evidence="2">
    <location>
        <begin position="12"/>
        <end position="48"/>
    </location>
</feature>
<dbReference type="InterPro" id="IPR025746">
    <property type="entry name" value="PilX_N_dom"/>
</dbReference>
<reference evidence="3 4" key="1">
    <citation type="submission" date="2018-04" db="EMBL/GenBank/DDBJ databases">
        <title>Genomic Encyclopedia of Archaeal and Bacterial Type Strains, Phase II (KMG-II): from individual species to whole genera.</title>
        <authorList>
            <person name="Goeker M."/>
        </authorList>
    </citation>
    <scope>NUCLEOTIDE SEQUENCE [LARGE SCALE GENOMIC DNA]</scope>
    <source>
        <strain evidence="3 4">DSM 5822</strain>
    </source>
</reference>
<proteinExistence type="predicted"/>
<evidence type="ECO:0000313" key="3">
    <source>
        <dbReference type="EMBL" id="PTQ90678.1"/>
    </source>
</evidence>
<accession>A0A2T5J2D2</accession>
<feature type="transmembrane region" description="Helical" evidence="1">
    <location>
        <begin position="12"/>
        <end position="31"/>
    </location>
</feature>
<organism evidence="3 4">
    <name type="scientific">Agitococcus lubricus</name>
    <dbReference type="NCBI Taxonomy" id="1077255"/>
    <lineage>
        <taxon>Bacteria</taxon>
        <taxon>Pseudomonadati</taxon>
        <taxon>Pseudomonadota</taxon>
        <taxon>Gammaproteobacteria</taxon>
        <taxon>Moraxellales</taxon>
        <taxon>Moraxellaceae</taxon>
        <taxon>Agitococcus</taxon>
    </lineage>
</organism>
<dbReference type="Pfam" id="PF14341">
    <property type="entry name" value="PilX_N"/>
    <property type="match status" value="1"/>
</dbReference>
<gene>
    <name evidence="3" type="ORF">C8N29_10278</name>
</gene>
<dbReference type="Proteomes" id="UP000244223">
    <property type="component" value="Unassembled WGS sequence"/>
</dbReference>